<name>A0A448HGR6_9ACTO</name>
<accession>A0A448HGR6</accession>
<dbReference type="RefSeq" id="WP_126382446.1">
    <property type="nucleotide sequence ID" value="NZ_LR134350.1"/>
</dbReference>
<proteinExistence type="predicted"/>
<dbReference type="Proteomes" id="UP000266895">
    <property type="component" value="Chromosome"/>
</dbReference>
<evidence type="ECO:0000313" key="1">
    <source>
        <dbReference type="EMBL" id="VEG28075.1"/>
    </source>
</evidence>
<sequence>MTTPEPTTRDDIAAALRRCETARTSLDQATEEHRAAMLAALEVGAPKARIARSAGVSPQTVYGLLGWKRSRP</sequence>
<gene>
    <name evidence="1" type="ORF">NCTC11636_01350</name>
</gene>
<reference evidence="1 2" key="1">
    <citation type="submission" date="2018-12" db="EMBL/GenBank/DDBJ databases">
        <authorList>
            <consortium name="Pathogen Informatics"/>
        </authorList>
    </citation>
    <scope>NUCLEOTIDE SEQUENCE [LARGE SCALE GENOMIC DNA]</scope>
    <source>
        <strain evidence="1 2">NCTC11636</strain>
    </source>
</reference>
<evidence type="ECO:0000313" key="2">
    <source>
        <dbReference type="Proteomes" id="UP000266895"/>
    </source>
</evidence>
<keyword evidence="2" id="KW-1185">Reference proteome</keyword>
<dbReference type="KEGG" id="ahw:NCTC11636_01350"/>
<dbReference type="AlphaFoldDB" id="A0A448HGR6"/>
<protein>
    <submittedName>
        <fullName evidence="1">Uncharacterized protein</fullName>
    </submittedName>
</protein>
<dbReference type="EMBL" id="LR134350">
    <property type="protein sequence ID" value="VEG28075.1"/>
    <property type="molecule type" value="Genomic_DNA"/>
</dbReference>
<organism evidence="1 2">
    <name type="scientific">Actinomyces howellii</name>
    <dbReference type="NCBI Taxonomy" id="52771"/>
    <lineage>
        <taxon>Bacteria</taxon>
        <taxon>Bacillati</taxon>
        <taxon>Actinomycetota</taxon>
        <taxon>Actinomycetes</taxon>
        <taxon>Actinomycetales</taxon>
        <taxon>Actinomycetaceae</taxon>
        <taxon>Actinomyces</taxon>
    </lineage>
</organism>